<evidence type="ECO:0000259" key="8">
    <source>
        <dbReference type="Pfam" id="PF02163"/>
    </source>
</evidence>
<comment type="similarity">
    <text evidence="3">Belongs to the peptidase M50B family.</text>
</comment>
<evidence type="ECO:0000256" key="5">
    <source>
        <dbReference type="ARBA" id="ARBA00022989"/>
    </source>
</evidence>
<evidence type="ECO:0000256" key="3">
    <source>
        <dbReference type="ARBA" id="ARBA00007931"/>
    </source>
</evidence>
<feature type="transmembrane region" description="Helical" evidence="7">
    <location>
        <begin position="126"/>
        <end position="147"/>
    </location>
</feature>
<sequence length="176" mass="20540">MHIIILIILEVLFNILIVSILVWLSFFIAVFLHEMGHALMYRIFFRDKDWHIRIGSGREIIKSKKFTIKAIPIDGYFYFEPKHRGSKFQYIMMLLGGPLTNILFIFLLSFLLYILKGNEQTLVQKILVWLFEFSLRIHVVGFLLTAIPINFRNGPLKGYTSDGMNILKIAMKSKKG</sequence>
<evidence type="ECO:0000313" key="10">
    <source>
        <dbReference type="Proteomes" id="UP000243819"/>
    </source>
</evidence>
<reference evidence="10" key="1">
    <citation type="submission" date="2016-10" db="EMBL/GenBank/DDBJ databases">
        <authorList>
            <person name="Varghese N."/>
            <person name="Submissions S."/>
        </authorList>
    </citation>
    <scope>NUCLEOTIDE SEQUENCE [LARGE SCALE GENOMIC DNA]</scope>
    <source>
        <strain evidence="10">DSM 13577</strain>
    </source>
</reference>
<dbReference type="EMBL" id="FOIF01000058">
    <property type="protein sequence ID" value="SET14396.1"/>
    <property type="molecule type" value="Genomic_DNA"/>
</dbReference>
<evidence type="ECO:0000313" key="9">
    <source>
        <dbReference type="EMBL" id="SET14396.1"/>
    </source>
</evidence>
<comment type="cofactor">
    <cofactor evidence="1">
        <name>Zn(2+)</name>
        <dbReference type="ChEBI" id="CHEBI:29105"/>
    </cofactor>
</comment>
<dbReference type="GO" id="GO:0006508">
    <property type="term" value="P:proteolysis"/>
    <property type="evidence" value="ECO:0007669"/>
    <property type="project" value="InterPro"/>
</dbReference>
<organism evidence="9 10">
    <name type="scientific">Anaerobranca gottschalkii DSM 13577</name>
    <dbReference type="NCBI Taxonomy" id="1120990"/>
    <lineage>
        <taxon>Bacteria</taxon>
        <taxon>Bacillati</taxon>
        <taxon>Bacillota</taxon>
        <taxon>Clostridia</taxon>
        <taxon>Eubacteriales</taxon>
        <taxon>Proteinivoracaceae</taxon>
        <taxon>Anaerobranca</taxon>
    </lineage>
</organism>
<evidence type="ECO:0000256" key="4">
    <source>
        <dbReference type="ARBA" id="ARBA00022692"/>
    </source>
</evidence>
<feature type="transmembrane region" description="Helical" evidence="7">
    <location>
        <begin position="6"/>
        <end position="32"/>
    </location>
</feature>
<proteinExistence type="inferred from homology"/>
<evidence type="ECO:0000256" key="1">
    <source>
        <dbReference type="ARBA" id="ARBA00001947"/>
    </source>
</evidence>
<keyword evidence="6 7" id="KW-0472">Membrane</keyword>
<keyword evidence="5 7" id="KW-1133">Transmembrane helix</keyword>
<protein>
    <submittedName>
        <fullName evidence="9">Peptidase family M50</fullName>
    </submittedName>
</protein>
<feature type="domain" description="Peptidase M50" evidence="8">
    <location>
        <begin position="24"/>
        <end position="127"/>
    </location>
</feature>
<dbReference type="RefSeq" id="WP_091351382.1">
    <property type="nucleotide sequence ID" value="NZ_FOIF01000058.1"/>
</dbReference>
<keyword evidence="4 7" id="KW-0812">Transmembrane</keyword>
<gene>
    <name evidence="9" type="ORF">SAMN03080614_10589</name>
</gene>
<dbReference type="InterPro" id="IPR008915">
    <property type="entry name" value="Peptidase_M50"/>
</dbReference>
<dbReference type="STRING" id="1120990.SAMN03080614_10589"/>
<dbReference type="Pfam" id="PF02163">
    <property type="entry name" value="Peptidase_M50"/>
    <property type="match status" value="1"/>
</dbReference>
<comment type="subcellular location">
    <subcellularLocation>
        <location evidence="2">Membrane</location>
        <topology evidence="2">Multi-pass membrane protein</topology>
    </subcellularLocation>
</comment>
<accession>A0A1I0C4G9</accession>
<dbReference type="OrthoDB" id="2085756at2"/>
<name>A0A1I0C4G9_9FIRM</name>
<feature type="transmembrane region" description="Helical" evidence="7">
    <location>
        <begin position="90"/>
        <end position="114"/>
    </location>
</feature>
<evidence type="ECO:0000256" key="2">
    <source>
        <dbReference type="ARBA" id="ARBA00004141"/>
    </source>
</evidence>
<evidence type="ECO:0000256" key="7">
    <source>
        <dbReference type="SAM" id="Phobius"/>
    </source>
</evidence>
<keyword evidence="10" id="KW-1185">Reference proteome</keyword>
<dbReference type="Proteomes" id="UP000243819">
    <property type="component" value="Unassembled WGS sequence"/>
</dbReference>
<evidence type="ECO:0000256" key="6">
    <source>
        <dbReference type="ARBA" id="ARBA00023136"/>
    </source>
</evidence>
<dbReference type="AlphaFoldDB" id="A0A1I0C4G9"/>
<dbReference type="GO" id="GO:0016020">
    <property type="term" value="C:membrane"/>
    <property type="evidence" value="ECO:0007669"/>
    <property type="project" value="UniProtKB-SubCell"/>
</dbReference>